<feature type="transmembrane region" description="Helical" evidence="9">
    <location>
        <begin position="7"/>
        <end position="29"/>
    </location>
</feature>
<sequence>MTKLIELLVNGVSLGMLYALISVGFVVVFRSTDVINFAQGSTLLGGGYVIARLSPHTGFWLAAGAGVVAAAAFAMLVDRLLIRPLRRRGARHDVAAIVTIGLDVLLLTDLTRRIGSDLMHLGDPWGNAVVGAGPVTVAQTRVAAMVTAIVLIGLFGLAFQRTGWGLAMRATAEDTEAAMLSGVRHNRVALGAWAIAGGLAAVAGVFLTASPSPGMDAATGQSALKAFPAAVVGGLDSMTGALVGGVIIGLSESLASGYQAQISFLGQGFGSVMPWVVMLLVLLVKPSGLFGTKAAARV</sequence>
<keyword evidence="4 9" id="KW-0812">Transmembrane</keyword>
<evidence type="ECO:0000256" key="4">
    <source>
        <dbReference type="ARBA" id="ARBA00022692"/>
    </source>
</evidence>
<keyword evidence="5" id="KW-0029">Amino-acid transport</keyword>
<feature type="transmembrane region" description="Helical" evidence="9">
    <location>
        <begin position="262"/>
        <end position="284"/>
    </location>
</feature>
<gene>
    <name evidence="10" type="ORF">E1293_01035</name>
</gene>
<dbReference type="GO" id="GO:0005886">
    <property type="term" value="C:plasma membrane"/>
    <property type="evidence" value="ECO:0007669"/>
    <property type="project" value="UniProtKB-SubCell"/>
</dbReference>
<evidence type="ECO:0000256" key="2">
    <source>
        <dbReference type="ARBA" id="ARBA00022448"/>
    </source>
</evidence>
<feature type="transmembrane region" description="Helical" evidence="9">
    <location>
        <begin position="229"/>
        <end position="250"/>
    </location>
</feature>
<evidence type="ECO:0000256" key="5">
    <source>
        <dbReference type="ARBA" id="ARBA00022970"/>
    </source>
</evidence>
<dbReference type="InterPro" id="IPR052157">
    <property type="entry name" value="BCAA_transport_permease"/>
</dbReference>
<dbReference type="Pfam" id="PF02653">
    <property type="entry name" value="BPD_transp_2"/>
    <property type="match status" value="1"/>
</dbReference>
<evidence type="ECO:0000256" key="3">
    <source>
        <dbReference type="ARBA" id="ARBA00022475"/>
    </source>
</evidence>
<dbReference type="GO" id="GO:0022857">
    <property type="term" value="F:transmembrane transporter activity"/>
    <property type="evidence" value="ECO:0007669"/>
    <property type="project" value="InterPro"/>
</dbReference>
<feature type="transmembrane region" description="Helical" evidence="9">
    <location>
        <begin position="188"/>
        <end position="209"/>
    </location>
</feature>
<feature type="transmembrane region" description="Helical" evidence="9">
    <location>
        <begin position="142"/>
        <end position="159"/>
    </location>
</feature>
<reference evidence="10 11" key="1">
    <citation type="submission" date="2019-03" db="EMBL/GenBank/DDBJ databases">
        <title>Draft genome sequences of novel Actinobacteria.</title>
        <authorList>
            <person name="Sahin N."/>
            <person name="Ay H."/>
            <person name="Saygin H."/>
        </authorList>
    </citation>
    <scope>NUCLEOTIDE SEQUENCE [LARGE SCALE GENOMIC DNA]</scope>
    <source>
        <strain evidence="10 11">DSM 45941</strain>
    </source>
</reference>
<evidence type="ECO:0000256" key="7">
    <source>
        <dbReference type="ARBA" id="ARBA00023136"/>
    </source>
</evidence>
<evidence type="ECO:0000256" key="6">
    <source>
        <dbReference type="ARBA" id="ARBA00022989"/>
    </source>
</evidence>
<proteinExistence type="inferred from homology"/>
<dbReference type="GO" id="GO:0006865">
    <property type="term" value="P:amino acid transport"/>
    <property type="evidence" value="ECO:0007669"/>
    <property type="project" value="UniProtKB-KW"/>
</dbReference>
<dbReference type="Proteomes" id="UP000295578">
    <property type="component" value="Unassembled WGS sequence"/>
</dbReference>
<evidence type="ECO:0000256" key="1">
    <source>
        <dbReference type="ARBA" id="ARBA00004651"/>
    </source>
</evidence>
<dbReference type="CDD" id="cd06582">
    <property type="entry name" value="TM_PBP1_LivH_like"/>
    <property type="match status" value="1"/>
</dbReference>
<evidence type="ECO:0000313" key="11">
    <source>
        <dbReference type="Proteomes" id="UP000295578"/>
    </source>
</evidence>
<evidence type="ECO:0000256" key="8">
    <source>
        <dbReference type="ARBA" id="ARBA00037998"/>
    </source>
</evidence>
<dbReference type="RefSeq" id="WP_132192782.1">
    <property type="nucleotide sequence ID" value="NZ_SMKY01000003.1"/>
</dbReference>
<keyword evidence="11" id="KW-1185">Reference proteome</keyword>
<name>A0A4R5C2Q2_9ACTN</name>
<keyword evidence="7 9" id="KW-0472">Membrane</keyword>
<keyword evidence="2" id="KW-0813">Transport</keyword>
<comment type="caution">
    <text evidence="10">The sequence shown here is derived from an EMBL/GenBank/DDBJ whole genome shotgun (WGS) entry which is preliminary data.</text>
</comment>
<organism evidence="10 11">
    <name type="scientific">Actinomadura darangshiensis</name>
    <dbReference type="NCBI Taxonomy" id="705336"/>
    <lineage>
        <taxon>Bacteria</taxon>
        <taxon>Bacillati</taxon>
        <taxon>Actinomycetota</taxon>
        <taxon>Actinomycetes</taxon>
        <taxon>Streptosporangiales</taxon>
        <taxon>Thermomonosporaceae</taxon>
        <taxon>Actinomadura</taxon>
    </lineage>
</organism>
<accession>A0A4R5C2Q2</accession>
<comment type="similarity">
    <text evidence="8">Belongs to the binding-protein-dependent transport system permease family. LivHM subfamily.</text>
</comment>
<keyword evidence="6 9" id="KW-1133">Transmembrane helix</keyword>
<evidence type="ECO:0000313" key="10">
    <source>
        <dbReference type="EMBL" id="TDD92130.1"/>
    </source>
</evidence>
<protein>
    <submittedName>
        <fullName evidence="10">Branched-chain amino acid ABC transporter permease</fullName>
    </submittedName>
</protein>
<dbReference type="EMBL" id="SMKY01000003">
    <property type="protein sequence ID" value="TDD92130.1"/>
    <property type="molecule type" value="Genomic_DNA"/>
</dbReference>
<feature type="transmembrane region" description="Helical" evidence="9">
    <location>
        <begin position="94"/>
        <end position="115"/>
    </location>
</feature>
<dbReference type="AlphaFoldDB" id="A0A4R5C2Q2"/>
<dbReference type="PANTHER" id="PTHR11795">
    <property type="entry name" value="BRANCHED-CHAIN AMINO ACID TRANSPORT SYSTEM PERMEASE PROTEIN LIVH"/>
    <property type="match status" value="1"/>
</dbReference>
<comment type="subcellular location">
    <subcellularLocation>
        <location evidence="1">Cell membrane</location>
        <topology evidence="1">Multi-pass membrane protein</topology>
    </subcellularLocation>
</comment>
<dbReference type="PANTHER" id="PTHR11795:SF450">
    <property type="entry name" value="ABC TRANSPORTER PERMEASE PROTEIN"/>
    <property type="match status" value="1"/>
</dbReference>
<dbReference type="InterPro" id="IPR001851">
    <property type="entry name" value="ABC_transp_permease"/>
</dbReference>
<feature type="transmembrane region" description="Helical" evidence="9">
    <location>
        <begin position="59"/>
        <end position="82"/>
    </location>
</feature>
<dbReference type="OrthoDB" id="9807115at2"/>
<keyword evidence="3" id="KW-1003">Cell membrane</keyword>
<evidence type="ECO:0000256" key="9">
    <source>
        <dbReference type="SAM" id="Phobius"/>
    </source>
</evidence>